<sequence length="55" mass="6140">MPVESGSSAAARQAKQKRKSHSLSIRRTNSTEQDRSGLQRDMLEGQVKTRLLSVK</sequence>
<dbReference type="STRING" id="56723.ENSLBEP00000028375"/>
<reference evidence="2" key="1">
    <citation type="submission" date="2025-08" db="UniProtKB">
        <authorList>
            <consortium name="Ensembl"/>
        </authorList>
    </citation>
    <scope>IDENTIFICATION</scope>
</reference>
<evidence type="ECO:0000256" key="1">
    <source>
        <dbReference type="SAM" id="MobiDB-lite"/>
    </source>
</evidence>
<organism evidence="2 3">
    <name type="scientific">Labrus bergylta</name>
    <name type="common">ballan wrasse</name>
    <dbReference type="NCBI Taxonomy" id="56723"/>
    <lineage>
        <taxon>Eukaryota</taxon>
        <taxon>Metazoa</taxon>
        <taxon>Chordata</taxon>
        <taxon>Craniata</taxon>
        <taxon>Vertebrata</taxon>
        <taxon>Euteleostomi</taxon>
        <taxon>Actinopterygii</taxon>
        <taxon>Neopterygii</taxon>
        <taxon>Teleostei</taxon>
        <taxon>Neoteleostei</taxon>
        <taxon>Acanthomorphata</taxon>
        <taxon>Eupercaria</taxon>
        <taxon>Labriformes</taxon>
        <taxon>Labridae</taxon>
        <taxon>Labrus</taxon>
    </lineage>
</organism>
<feature type="compositionally biased region" description="Polar residues" evidence="1">
    <location>
        <begin position="22"/>
        <end position="31"/>
    </location>
</feature>
<evidence type="ECO:0000313" key="3">
    <source>
        <dbReference type="Proteomes" id="UP000261660"/>
    </source>
</evidence>
<dbReference type="GeneTree" id="ENSGT00940000178206"/>
<feature type="region of interest" description="Disordered" evidence="1">
    <location>
        <begin position="1"/>
        <end position="55"/>
    </location>
</feature>
<accession>A0A3Q3N3I8</accession>
<dbReference type="Ensembl" id="ENSLBET00000029716.1">
    <property type="protein sequence ID" value="ENSLBEP00000028375.1"/>
    <property type="gene ID" value="ENSLBEG00000021506.1"/>
</dbReference>
<dbReference type="AlphaFoldDB" id="A0A3Q3N3I8"/>
<reference evidence="2" key="2">
    <citation type="submission" date="2025-09" db="UniProtKB">
        <authorList>
            <consortium name="Ensembl"/>
        </authorList>
    </citation>
    <scope>IDENTIFICATION</scope>
</reference>
<name>A0A3Q3N3I8_9LABR</name>
<evidence type="ECO:0000313" key="2">
    <source>
        <dbReference type="Ensembl" id="ENSLBEP00000028375.1"/>
    </source>
</evidence>
<dbReference type="Proteomes" id="UP000261660">
    <property type="component" value="Unplaced"/>
</dbReference>
<protein>
    <submittedName>
        <fullName evidence="2">Uncharacterized protein</fullName>
    </submittedName>
</protein>
<proteinExistence type="predicted"/>
<keyword evidence="3" id="KW-1185">Reference proteome</keyword>
<feature type="compositionally biased region" description="Basic and acidic residues" evidence="1">
    <location>
        <begin position="32"/>
        <end position="43"/>
    </location>
</feature>
<dbReference type="InParanoid" id="A0A3Q3N3I8"/>